<proteinExistence type="predicted"/>
<keyword evidence="6" id="KW-1133">Transmembrane helix</keyword>
<dbReference type="EMBL" id="JAZDUA010000156">
    <property type="protein sequence ID" value="KAK7866072.1"/>
    <property type="molecule type" value="Genomic_DNA"/>
</dbReference>
<keyword evidence="7" id="KW-0472">Membrane</keyword>
<dbReference type="GO" id="GO:0005886">
    <property type="term" value="C:plasma membrane"/>
    <property type="evidence" value="ECO:0007669"/>
    <property type="project" value="UniProtKB-SubCell"/>
</dbReference>
<evidence type="ECO:0000256" key="2">
    <source>
        <dbReference type="ARBA" id="ARBA00022475"/>
    </source>
</evidence>
<evidence type="ECO:0000256" key="3">
    <source>
        <dbReference type="ARBA" id="ARBA00022606"/>
    </source>
</evidence>
<name>A0AAN9VSW2_9ORTH</name>
<keyword evidence="8" id="KW-0675">Receptor</keyword>
<keyword evidence="11" id="KW-1185">Reference proteome</keyword>
<evidence type="ECO:0000256" key="7">
    <source>
        <dbReference type="ARBA" id="ARBA00023136"/>
    </source>
</evidence>
<dbReference type="PANTHER" id="PTHR21137">
    <property type="entry name" value="ODORANT RECEPTOR"/>
    <property type="match status" value="1"/>
</dbReference>
<evidence type="ECO:0000256" key="9">
    <source>
        <dbReference type="ARBA" id="ARBA00023224"/>
    </source>
</evidence>
<evidence type="ECO:0000256" key="5">
    <source>
        <dbReference type="ARBA" id="ARBA00022725"/>
    </source>
</evidence>
<evidence type="ECO:0000256" key="8">
    <source>
        <dbReference type="ARBA" id="ARBA00023170"/>
    </source>
</evidence>
<sequence>MTAFCVGEGVQLWMYCYFASKITAETDAVGDSAYSSEWYEADAACKRSLGIVITRAQKRTPFTVGKFTELSLDTFASILKGSYTYLMLLTEARG</sequence>
<comment type="subcellular location">
    <subcellularLocation>
        <location evidence="1">Cell membrane</location>
        <topology evidence="1">Multi-pass membrane protein</topology>
    </subcellularLocation>
</comment>
<keyword evidence="2" id="KW-1003">Cell membrane</keyword>
<keyword evidence="3" id="KW-0716">Sensory transduction</keyword>
<dbReference type="PANTHER" id="PTHR21137:SF35">
    <property type="entry name" value="ODORANT RECEPTOR 19A-RELATED"/>
    <property type="match status" value="1"/>
</dbReference>
<keyword evidence="4" id="KW-0812">Transmembrane</keyword>
<dbReference type="Pfam" id="PF02949">
    <property type="entry name" value="7tm_6"/>
    <property type="match status" value="1"/>
</dbReference>
<dbReference type="GO" id="GO:0007165">
    <property type="term" value="P:signal transduction"/>
    <property type="evidence" value="ECO:0007669"/>
    <property type="project" value="UniProtKB-KW"/>
</dbReference>
<dbReference type="GO" id="GO:0005549">
    <property type="term" value="F:odorant binding"/>
    <property type="evidence" value="ECO:0007669"/>
    <property type="project" value="InterPro"/>
</dbReference>
<evidence type="ECO:0000313" key="10">
    <source>
        <dbReference type="EMBL" id="KAK7866072.1"/>
    </source>
</evidence>
<gene>
    <name evidence="10" type="ORF">R5R35_013570</name>
</gene>
<dbReference type="AlphaFoldDB" id="A0AAN9VSW2"/>
<protein>
    <recommendedName>
        <fullName evidence="12">Odorant receptor</fullName>
    </recommendedName>
</protein>
<accession>A0AAN9VSW2</accession>
<keyword evidence="9" id="KW-0807">Transducer</keyword>
<dbReference type="Proteomes" id="UP001378592">
    <property type="component" value="Unassembled WGS sequence"/>
</dbReference>
<comment type="caution">
    <text evidence="10">The sequence shown here is derived from an EMBL/GenBank/DDBJ whole genome shotgun (WGS) entry which is preliminary data.</text>
</comment>
<evidence type="ECO:0008006" key="12">
    <source>
        <dbReference type="Google" id="ProtNLM"/>
    </source>
</evidence>
<keyword evidence="5" id="KW-0552">Olfaction</keyword>
<organism evidence="10 11">
    <name type="scientific">Gryllus longicercus</name>
    <dbReference type="NCBI Taxonomy" id="2509291"/>
    <lineage>
        <taxon>Eukaryota</taxon>
        <taxon>Metazoa</taxon>
        <taxon>Ecdysozoa</taxon>
        <taxon>Arthropoda</taxon>
        <taxon>Hexapoda</taxon>
        <taxon>Insecta</taxon>
        <taxon>Pterygota</taxon>
        <taxon>Neoptera</taxon>
        <taxon>Polyneoptera</taxon>
        <taxon>Orthoptera</taxon>
        <taxon>Ensifera</taxon>
        <taxon>Gryllidea</taxon>
        <taxon>Grylloidea</taxon>
        <taxon>Gryllidae</taxon>
        <taxon>Gryllinae</taxon>
        <taxon>Gryllus</taxon>
    </lineage>
</organism>
<evidence type="ECO:0000256" key="1">
    <source>
        <dbReference type="ARBA" id="ARBA00004651"/>
    </source>
</evidence>
<evidence type="ECO:0000313" key="11">
    <source>
        <dbReference type="Proteomes" id="UP001378592"/>
    </source>
</evidence>
<evidence type="ECO:0000256" key="6">
    <source>
        <dbReference type="ARBA" id="ARBA00022989"/>
    </source>
</evidence>
<reference evidence="10 11" key="1">
    <citation type="submission" date="2024-03" db="EMBL/GenBank/DDBJ databases">
        <title>The genome assembly and annotation of the cricket Gryllus longicercus Weissman &amp; Gray.</title>
        <authorList>
            <person name="Szrajer S."/>
            <person name="Gray D."/>
            <person name="Ylla G."/>
        </authorList>
    </citation>
    <scope>NUCLEOTIDE SEQUENCE [LARGE SCALE GENOMIC DNA]</scope>
    <source>
        <strain evidence="10">DAG 2021-001</strain>
        <tissue evidence="10">Whole body minus gut</tissue>
    </source>
</reference>
<dbReference type="GO" id="GO:0004984">
    <property type="term" value="F:olfactory receptor activity"/>
    <property type="evidence" value="ECO:0007669"/>
    <property type="project" value="InterPro"/>
</dbReference>
<dbReference type="InterPro" id="IPR004117">
    <property type="entry name" value="7tm6_olfct_rcpt"/>
</dbReference>
<evidence type="ECO:0000256" key="4">
    <source>
        <dbReference type="ARBA" id="ARBA00022692"/>
    </source>
</evidence>